<feature type="transmembrane region" description="Helical" evidence="8">
    <location>
        <begin position="119"/>
        <end position="136"/>
    </location>
</feature>
<dbReference type="EMBL" id="JAKIJS010000001">
    <property type="protein sequence ID" value="MCF6138489.1"/>
    <property type="molecule type" value="Genomic_DNA"/>
</dbReference>
<gene>
    <name evidence="9" type="ORF">L2716_12190</name>
</gene>
<feature type="transmembrane region" description="Helical" evidence="8">
    <location>
        <begin position="12"/>
        <end position="34"/>
    </location>
</feature>
<feature type="transmembrane region" description="Helical" evidence="8">
    <location>
        <begin position="219"/>
        <end position="242"/>
    </location>
</feature>
<keyword evidence="3" id="KW-0813">Transport</keyword>
<feature type="transmembrane region" description="Helical" evidence="8">
    <location>
        <begin position="336"/>
        <end position="359"/>
    </location>
</feature>
<dbReference type="NCBIfam" id="TIGR00912">
    <property type="entry name" value="2A0309"/>
    <property type="match status" value="1"/>
</dbReference>
<evidence type="ECO:0000256" key="8">
    <source>
        <dbReference type="SAM" id="Phobius"/>
    </source>
</evidence>
<evidence type="ECO:0000313" key="10">
    <source>
        <dbReference type="Proteomes" id="UP001649381"/>
    </source>
</evidence>
<dbReference type="Gene3D" id="1.20.1740.10">
    <property type="entry name" value="Amino acid/polyamine transporter I"/>
    <property type="match status" value="1"/>
</dbReference>
<comment type="subcellular location">
    <subcellularLocation>
        <location evidence="1">Membrane</location>
        <topology evidence="1">Multi-pass membrane protein</topology>
    </subcellularLocation>
</comment>
<keyword evidence="4" id="KW-0309">Germination</keyword>
<evidence type="ECO:0000256" key="1">
    <source>
        <dbReference type="ARBA" id="ARBA00004141"/>
    </source>
</evidence>
<dbReference type="PANTHER" id="PTHR34975">
    <property type="entry name" value="SPORE GERMINATION PROTEIN A2"/>
    <property type="match status" value="1"/>
</dbReference>
<feature type="transmembrane region" description="Helical" evidence="8">
    <location>
        <begin position="187"/>
        <end position="207"/>
    </location>
</feature>
<feature type="transmembrane region" description="Helical" evidence="8">
    <location>
        <begin position="148"/>
        <end position="167"/>
    </location>
</feature>
<comment type="caution">
    <text evidence="9">The sequence shown here is derived from an EMBL/GenBank/DDBJ whole genome shotgun (WGS) entry which is preliminary data.</text>
</comment>
<evidence type="ECO:0000256" key="5">
    <source>
        <dbReference type="ARBA" id="ARBA00022692"/>
    </source>
</evidence>
<proteinExistence type="inferred from homology"/>
<dbReference type="RefSeq" id="WP_236335219.1">
    <property type="nucleotide sequence ID" value="NZ_JAKIJS010000001.1"/>
</dbReference>
<feature type="transmembrane region" description="Helical" evidence="8">
    <location>
        <begin position="272"/>
        <end position="295"/>
    </location>
</feature>
<evidence type="ECO:0000256" key="2">
    <source>
        <dbReference type="ARBA" id="ARBA00007998"/>
    </source>
</evidence>
<dbReference type="Pfam" id="PF03845">
    <property type="entry name" value="Spore_permease"/>
    <property type="match status" value="1"/>
</dbReference>
<keyword evidence="6 8" id="KW-1133">Transmembrane helix</keyword>
<accession>A0ABS9H0M2</accession>
<sequence>MNKVESIGNWQMIILFQAFITGSSILNIQGPMIGTAQNGAWISILLINAVAFIILGLVLYLYEKYPNRSFIQYSNDLIGKPLTLIFGIPLALLLFHFTANMTYGMGQFFTTSMMRSTPLYVFHFLILMVAGLTVRAGIEVMARMFNGLLYFVIFIILLIFLLNITHYHPEFLLPVLPTGWKPVLHGAYIGFGFPYMDIMYFAMILPFMKKEKDKPFKRWMYVGLLFNGLVLAFTIIASIMILGPIALNEKFPIYQAARIIEIGEIIQRVESIFGMALIIGSYMKITMMLFIINEVVTQLFKLSDKRAFVFPNTLLVYLFSLTMYNNEVELGESGAIMETILAFFLAFVPLLIVTLRSLFKKKPS</sequence>
<reference evidence="9 10" key="1">
    <citation type="submission" date="2022-01" db="EMBL/GenBank/DDBJ databases">
        <title>Alkalihalobacillus sp. EGI L200015, a novel bacterium isolated from a salt lake sediment.</title>
        <authorList>
            <person name="Gao L."/>
            <person name="Fang B.-Z."/>
            <person name="Li W.-J."/>
        </authorList>
    </citation>
    <scope>NUCLEOTIDE SEQUENCE [LARGE SCALE GENOMIC DNA]</scope>
    <source>
        <strain evidence="9 10">KCTC 12718</strain>
    </source>
</reference>
<protein>
    <submittedName>
        <fullName evidence="9">Spore germination protein</fullName>
    </submittedName>
</protein>
<feature type="transmembrane region" description="Helical" evidence="8">
    <location>
        <begin position="40"/>
        <end position="62"/>
    </location>
</feature>
<evidence type="ECO:0000256" key="6">
    <source>
        <dbReference type="ARBA" id="ARBA00022989"/>
    </source>
</evidence>
<comment type="similarity">
    <text evidence="2">Belongs to the amino acid-polyamine-organocation (APC) superfamily. Spore germination protein (SGP) (TC 2.A.3.9) family.</text>
</comment>
<organism evidence="9 10">
    <name type="scientific">Pseudalkalibacillus berkeleyi</name>
    <dbReference type="NCBI Taxonomy" id="1069813"/>
    <lineage>
        <taxon>Bacteria</taxon>
        <taxon>Bacillati</taxon>
        <taxon>Bacillota</taxon>
        <taxon>Bacilli</taxon>
        <taxon>Bacillales</taxon>
        <taxon>Fictibacillaceae</taxon>
        <taxon>Pseudalkalibacillus</taxon>
    </lineage>
</organism>
<feature type="transmembrane region" description="Helical" evidence="8">
    <location>
        <begin position="307"/>
        <end position="324"/>
    </location>
</feature>
<keyword evidence="7 8" id="KW-0472">Membrane</keyword>
<evidence type="ECO:0000313" key="9">
    <source>
        <dbReference type="EMBL" id="MCF6138489.1"/>
    </source>
</evidence>
<evidence type="ECO:0000256" key="4">
    <source>
        <dbReference type="ARBA" id="ARBA00022544"/>
    </source>
</evidence>
<evidence type="ECO:0000256" key="7">
    <source>
        <dbReference type="ARBA" id="ARBA00023136"/>
    </source>
</evidence>
<feature type="transmembrane region" description="Helical" evidence="8">
    <location>
        <begin position="82"/>
        <end position="99"/>
    </location>
</feature>
<evidence type="ECO:0000256" key="3">
    <source>
        <dbReference type="ARBA" id="ARBA00022448"/>
    </source>
</evidence>
<keyword evidence="10" id="KW-1185">Reference proteome</keyword>
<dbReference type="PANTHER" id="PTHR34975:SF2">
    <property type="entry name" value="SPORE GERMINATION PROTEIN A2"/>
    <property type="match status" value="1"/>
</dbReference>
<dbReference type="Proteomes" id="UP001649381">
    <property type="component" value="Unassembled WGS sequence"/>
</dbReference>
<name>A0ABS9H0M2_9BACL</name>
<keyword evidence="5 8" id="KW-0812">Transmembrane</keyword>
<dbReference type="InterPro" id="IPR004761">
    <property type="entry name" value="Spore_GerAB"/>
</dbReference>